<keyword evidence="1" id="KW-0472">Membrane</keyword>
<evidence type="ECO:0000313" key="3">
    <source>
        <dbReference type="Proteomes" id="UP000053766"/>
    </source>
</evidence>
<protein>
    <submittedName>
        <fullName evidence="2">Uncharacterized protein</fullName>
    </submittedName>
</protein>
<keyword evidence="1" id="KW-0812">Transmembrane</keyword>
<feature type="transmembrane region" description="Helical" evidence="1">
    <location>
        <begin position="147"/>
        <end position="169"/>
    </location>
</feature>
<keyword evidence="1" id="KW-1133">Transmembrane helix</keyword>
<dbReference type="AlphaFoldDB" id="A0A0D8Y749"/>
<keyword evidence="3" id="KW-1185">Reference proteome</keyword>
<sequence length="175" mass="19989">MWDKGYVYVYNVKPILVAPNTITPITVARCPSSLHRQRSVTTTKLFEDTEPSLEHSAKVSCDDDRKSIQSVLKESDIGDDYSTRQEWGDLESIDGLSQSGVFEWNDVNFGEKMLENNSMKDASTDMNEPPEFETFREYFVEHPILDFIGNTCGLVALVGFLWSVFVWYVQLIEIS</sequence>
<evidence type="ECO:0000256" key="1">
    <source>
        <dbReference type="SAM" id="Phobius"/>
    </source>
</evidence>
<name>A0A0D8Y749_DICVI</name>
<accession>A0A0D8Y749</accession>
<evidence type="ECO:0000313" key="2">
    <source>
        <dbReference type="EMBL" id="KJH51789.1"/>
    </source>
</evidence>
<reference evidence="3" key="2">
    <citation type="journal article" date="2016" name="Sci. Rep.">
        <title>Dictyocaulus viviparus genome, variome and transcriptome elucidate lungworm biology and support future intervention.</title>
        <authorList>
            <person name="McNulty S.N."/>
            <person name="Strube C."/>
            <person name="Rosa B.A."/>
            <person name="Martin J.C."/>
            <person name="Tyagi R."/>
            <person name="Choi Y.J."/>
            <person name="Wang Q."/>
            <person name="Hallsworth Pepin K."/>
            <person name="Zhang X."/>
            <person name="Ozersky P."/>
            <person name="Wilson R.K."/>
            <person name="Sternberg P.W."/>
            <person name="Gasser R.B."/>
            <person name="Mitreva M."/>
        </authorList>
    </citation>
    <scope>NUCLEOTIDE SEQUENCE [LARGE SCALE GENOMIC DNA]</scope>
    <source>
        <strain evidence="3">HannoverDv2000</strain>
    </source>
</reference>
<proteinExistence type="predicted"/>
<gene>
    <name evidence="2" type="ORF">DICVIV_01980</name>
</gene>
<reference evidence="2 3" key="1">
    <citation type="submission" date="2013-11" db="EMBL/GenBank/DDBJ databases">
        <title>Draft genome of the bovine lungworm Dictyocaulus viviparus.</title>
        <authorList>
            <person name="Mitreva M."/>
        </authorList>
    </citation>
    <scope>NUCLEOTIDE SEQUENCE [LARGE SCALE GENOMIC DNA]</scope>
    <source>
        <strain evidence="2 3">HannoverDv2000</strain>
    </source>
</reference>
<dbReference type="OrthoDB" id="5872768at2759"/>
<organism evidence="2 3">
    <name type="scientific">Dictyocaulus viviparus</name>
    <name type="common">Bovine lungworm</name>
    <dbReference type="NCBI Taxonomy" id="29172"/>
    <lineage>
        <taxon>Eukaryota</taxon>
        <taxon>Metazoa</taxon>
        <taxon>Ecdysozoa</taxon>
        <taxon>Nematoda</taxon>
        <taxon>Chromadorea</taxon>
        <taxon>Rhabditida</taxon>
        <taxon>Rhabditina</taxon>
        <taxon>Rhabditomorpha</taxon>
        <taxon>Strongyloidea</taxon>
        <taxon>Metastrongylidae</taxon>
        <taxon>Dictyocaulus</taxon>
    </lineage>
</organism>
<dbReference type="Proteomes" id="UP000053766">
    <property type="component" value="Unassembled WGS sequence"/>
</dbReference>
<dbReference type="EMBL" id="KN716176">
    <property type="protein sequence ID" value="KJH51789.1"/>
    <property type="molecule type" value="Genomic_DNA"/>
</dbReference>